<evidence type="ECO:0000256" key="12">
    <source>
        <dbReference type="HAMAP-Rule" id="MF_00176"/>
    </source>
</evidence>
<evidence type="ECO:0000256" key="8">
    <source>
        <dbReference type="ARBA" id="ARBA00022917"/>
    </source>
</evidence>
<feature type="binding site" evidence="12">
    <location>
        <position position="387"/>
    </location>
    <ligand>
        <name>L-serine</name>
        <dbReference type="ChEBI" id="CHEBI:33384"/>
    </ligand>
</feature>
<feature type="binding site" evidence="12">
    <location>
        <begin position="234"/>
        <end position="236"/>
    </location>
    <ligand>
        <name>L-serine</name>
        <dbReference type="ChEBI" id="CHEBI:33384"/>
    </ligand>
</feature>
<protein>
    <recommendedName>
        <fullName evidence="12">Serine--tRNA ligase</fullName>
        <ecNumber evidence="12">6.1.1.11</ecNumber>
    </recommendedName>
    <alternativeName>
        <fullName evidence="12">Seryl-tRNA synthetase</fullName>
        <shortName evidence="12">SerRS</shortName>
    </alternativeName>
    <alternativeName>
        <fullName evidence="12">Seryl-tRNA(Ser/Sec) synthetase</fullName>
    </alternativeName>
</protein>
<evidence type="ECO:0000313" key="15">
    <source>
        <dbReference type="EMBL" id="SMP14241.1"/>
    </source>
</evidence>
<dbReference type="PANTHER" id="PTHR43697:SF1">
    <property type="entry name" value="SERINE--TRNA LIGASE"/>
    <property type="match status" value="1"/>
</dbReference>
<keyword evidence="13" id="KW-0175">Coiled coil</keyword>
<dbReference type="NCBIfam" id="TIGR00414">
    <property type="entry name" value="serS"/>
    <property type="match status" value="1"/>
</dbReference>
<keyword evidence="6 12" id="KW-0547">Nucleotide-binding</keyword>
<comment type="pathway">
    <text evidence="2 12">Aminoacyl-tRNA biosynthesis; selenocysteinyl-tRNA(Sec) biosynthesis; L-seryl-tRNA(Sec) from L-serine and tRNA(Sec): step 1/1.</text>
</comment>
<dbReference type="PIRSF" id="PIRSF001529">
    <property type="entry name" value="Ser-tRNA-synth_IIa"/>
    <property type="match status" value="1"/>
</dbReference>
<dbReference type="Pfam" id="PF00587">
    <property type="entry name" value="tRNA-synt_2b"/>
    <property type="match status" value="1"/>
</dbReference>
<gene>
    <name evidence="12" type="primary">serS</name>
    <name evidence="15" type="ORF">SAMN06265339_1299</name>
</gene>
<feature type="binding site" evidence="12">
    <location>
        <begin position="265"/>
        <end position="267"/>
    </location>
    <ligand>
        <name>ATP</name>
        <dbReference type="ChEBI" id="CHEBI:30616"/>
    </ligand>
</feature>
<dbReference type="InterPro" id="IPR015866">
    <property type="entry name" value="Ser-tRNA-synth_1_N"/>
</dbReference>
<dbReference type="Pfam" id="PF02403">
    <property type="entry name" value="Seryl_tRNA_N"/>
    <property type="match status" value="1"/>
</dbReference>
<comment type="catalytic activity">
    <reaction evidence="11 12">
        <text>tRNA(Ser) + L-serine + ATP = L-seryl-tRNA(Ser) + AMP + diphosphate + H(+)</text>
        <dbReference type="Rhea" id="RHEA:12292"/>
        <dbReference type="Rhea" id="RHEA-COMP:9669"/>
        <dbReference type="Rhea" id="RHEA-COMP:9703"/>
        <dbReference type="ChEBI" id="CHEBI:15378"/>
        <dbReference type="ChEBI" id="CHEBI:30616"/>
        <dbReference type="ChEBI" id="CHEBI:33019"/>
        <dbReference type="ChEBI" id="CHEBI:33384"/>
        <dbReference type="ChEBI" id="CHEBI:78442"/>
        <dbReference type="ChEBI" id="CHEBI:78533"/>
        <dbReference type="ChEBI" id="CHEBI:456215"/>
        <dbReference type="EC" id="6.1.1.11"/>
    </reaction>
</comment>
<evidence type="ECO:0000256" key="7">
    <source>
        <dbReference type="ARBA" id="ARBA00022840"/>
    </source>
</evidence>
<evidence type="ECO:0000259" key="14">
    <source>
        <dbReference type="PROSITE" id="PS50862"/>
    </source>
</evidence>
<evidence type="ECO:0000256" key="5">
    <source>
        <dbReference type="ARBA" id="ARBA00022598"/>
    </source>
</evidence>
<dbReference type="InterPro" id="IPR006195">
    <property type="entry name" value="aa-tRNA-synth_II"/>
</dbReference>
<comment type="caution">
    <text evidence="12">Lacks conserved residue(s) required for the propagation of feature annotation.</text>
</comment>
<keyword evidence="9 12" id="KW-0030">Aminoacyl-tRNA synthetase</keyword>
<dbReference type="Proteomes" id="UP001157911">
    <property type="component" value="Unassembled WGS sequence"/>
</dbReference>
<dbReference type="Gene3D" id="3.30.930.10">
    <property type="entry name" value="Bira Bifunctional Protein, Domain 2"/>
    <property type="match status" value="1"/>
</dbReference>
<dbReference type="SUPFAM" id="SSF55681">
    <property type="entry name" value="Class II aaRS and biotin synthetases"/>
    <property type="match status" value="1"/>
</dbReference>
<feature type="binding site" evidence="12">
    <location>
        <position position="288"/>
    </location>
    <ligand>
        <name>L-serine</name>
        <dbReference type="ChEBI" id="CHEBI:33384"/>
    </ligand>
</feature>
<dbReference type="PRINTS" id="PR00981">
    <property type="entry name" value="TRNASYNTHSER"/>
</dbReference>
<evidence type="ECO:0000256" key="9">
    <source>
        <dbReference type="ARBA" id="ARBA00023146"/>
    </source>
</evidence>
<comment type="domain">
    <text evidence="12">Consists of two distinct domains, a catalytic core and a N-terminal extension that is involved in tRNA binding.</text>
</comment>
<keyword evidence="8 12" id="KW-0648">Protein biosynthesis</keyword>
<comment type="subcellular location">
    <subcellularLocation>
        <location evidence="1 12">Cytoplasm</location>
    </subcellularLocation>
</comment>
<dbReference type="InterPro" id="IPR042103">
    <property type="entry name" value="SerRS_1_N_sf"/>
</dbReference>
<keyword evidence="5 12" id="KW-0436">Ligase</keyword>
<dbReference type="InterPro" id="IPR045864">
    <property type="entry name" value="aa-tRNA-synth_II/BPL/LPL"/>
</dbReference>
<accession>A0ABY1NRH6</accession>
<keyword evidence="7 12" id="KW-0067">ATP-binding</keyword>
<dbReference type="InterPro" id="IPR002317">
    <property type="entry name" value="Ser-tRNA-ligase_type_1"/>
</dbReference>
<reference evidence="15 16" key="1">
    <citation type="submission" date="2017-05" db="EMBL/GenBank/DDBJ databases">
        <authorList>
            <person name="Varghese N."/>
            <person name="Submissions S."/>
        </authorList>
    </citation>
    <scope>NUCLEOTIDE SEQUENCE [LARGE SCALE GENOMIC DNA]</scope>
    <source>
        <strain evidence="15 16">DSM 15522</strain>
    </source>
</reference>
<evidence type="ECO:0000313" key="16">
    <source>
        <dbReference type="Proteomes" id="UP001157911"/>
    </source>
</evidence>
<feature type="binding site" evidence="12">
    <location>
        <begin position="352"/>
        <end position="355"/>
    </location>
    <ligand>
        <name>ATP</name>
        <dbReference type="ChEBI" id="CHEBI:30616"/>
    </ligand>
</feature>
<dbReference type="SUPFAM" id="SSF46589">
    <property type="entry name" value="tRNA-binding arm"/>
    <property type="match status" value="1"/>
</dbReference>
<evidence type="ECO:0000256" key="13">
    <source>
        <dbReference type="SAM" id="Coils"/>
    </source>
</evidence>
<keyword evidence="16" id="KW-1185">Reference proteome</keyword>
<feature type="coiled-coil region" evidence="13">
    <location>
        <begin position="39"/>
        <end position="106"/>
    </location>
</feature>
<dbReference type="Gene3D" id="1.10.287.40">
    <property type="entry name" value="Serine-tRNA synthetase, tRNA binding domain"/>
    <property type="match status" value="1"/>
</dbReference>
<comment type="caution">
    <text evidence="15">The sequence shown here is derived from an EMBL/GenBank/DDBJ whole genome shotgun (WGS) entry which is preliminary data.</text>
</comment>
<proteinExistence type="inferred from homology"/>
<evidence type="ECO:0000256" key="3">
    <source>
        <dbReference type="ARBA" id="ARBA00010728"/>
    </source>
</evidence>
<dbReference type="InterPro" id="IPR010978">
    <property type="entry name" value="tRNA-bd_arm"/>
</dbReference>
<dbReference type="PANTHER" id="PTHR43697">
    <property type="entry name" value="SERYL-TRNA SYNTHETASE"/>
    <property type="match status" value="1"/>
</dbReference>
<evidence type="ECO:0000256" key="1">
    <source>
        <dbReference type="ARBA" id="ARBA00004496"/>
    </source>
</evidence>
<dbReference type="RefSeq" id="WP_283400756.1">
    <property type="nucleotide sequence ID" value="NZ_FXUB01000003.1"/>
</dbReference>
<evidence type="ECO:0000256" key="4">
    <source>
        <dbReference type="ARBA" id="ARBA00022490"/>
    </source>
</evidence>
<evidence type="ECO:0000256" key="10">
    <source>
        <dbReference type="ARBA" id="ARBA00047929"/>
    </source>
</evidence>
<dbReference type="InterPro" id="IPR002314">
    <property type="entry name" value="aa-tRNA-synt_IIb"/>
</dbReference>
<comment type="function">
    <text evidence="12">Catalyzes the attachment of serine to tRNA(Ser). Is also able to aminoacylate tRNA(Sec) with serine, to form the misacylated tRNA L-seryl-tRNA(Sec), which will be further converted into selenocysteinyl-tRNA(Sec).</text>
</comment>
<evidence type="ECO:0000256" key="11">
    <source>
        <dbReference type="ARBA" id="ARBA00048823"/>
    </source>
</evidence>
<dbReference type="PROSITE" id="PS50862">
    <property type="entry name" value="AA_TRNA_LIGASE_II"/>
    <property type="match status" value="1"/>
</dbReference>
<dbReference type="EC" id="6.1.1.11" evidence="12"/>
<comment type="similarity">
    <text evidence="3 12">Belongs to the class-II aminoacyl-tRNA synthetase family. Type-1 seryl-tRNA synthetase subfamily.</text>
</comment>
<dbReference type="CDD" id="cd00770">
    <property type="entry name" value="SerRS_core"/>
    <property type="match status" value="1"/>
</dbReference>
<dbReference type="HAMAP" id="MF_00176">
    <property type="entry name" value="Ser_tRNA_synth_type1"/>
    <property type="match status" value="1"/>
</dbReference>
<organism evidence="15 16">
    <name type="scientific">Desulfurobacterium pacificum</name>
    <dbReference type="NCBI Taxonomy" id="240166"/>
    <lineage>
        <taxon>Bacteria</taxon>
        <taxon>Pseudomonadati</taxon>
        <taxon>Aquificota</taxon>
        <taxon>Aquificia</taxon>
        <taxon>Desulfurobacteriales</taxon>
        <taxon>Desulfurobacteriaceae</taxon>
        <taxon>Desulfurobacterium</taxon>
    </lineage>
</organism>
<keyword evidence="4 12" id="KW-0963">Cytoplasm</keyword>
<evidence type="ECO:0000256" key="6">
    <source>
        <dbReference type="ARBA" id="ARBA00022741"/>
    </source>
</evidence>
<sequence length="425" mass="49090">MIDIKALRKEPEKFKELLSRKDKVFADMVDELLSVDKERRTLVTELENLRAKRNTLSKEIGKLFKEGKKDEALTLKAEVELISDRIVQLEKELAEIEKKFEKLMLSIPNPPHPSVPIGEDEEDNVVVRYWGEKPEFDFEPIPHWDIAKALDILDFERATKLAGSRFVIYKKWGAKLERALINFMLDLHTEKHGYTEIIPPFLVNTKTMTGTGQLPKFEEDLYKIEGEDLWLIPTAEVPLTNIHAGEILNEKDLPIYYTAYTPCFRKEAGAHGRDVRGIMRLHQFNKVELVKIVHPEKSYEELEKLVNEAEKVLQLLGLHYRVVELCTGDLGFSAAKTYDIEVWIPSQNRYREISSCSNCEDFQARRAKIRFRDKEGKTRLVHTLNGSGLAVGRTVIAILEQYQQADGSVIIPEVLRDYMKVKLIR</sequence>
<evidence type="ECO:0000256" key="2">
    <source>
        <dbReference type="ARBA" id="ARBA00005045"/>
    </source>
</evidence>
<dbReference type="InterPro" id="IPR033729">
    <property type="entry name" value="SerRS_core"/>
</dbReference>
<comment type="subunit">
    <text evidence="12">Homodimer. The tRNA molecule binds across the dimer.</text>
</comment>
<feature type="domain" description="Aminoacyl-transfer RNA synthetases class-II family profile" evidence="14">
    <location>
        <begin position="173"/>
        <end position="412"/>
    </location>
</feature>
<name>A0ABY1NRH6_9BACT</name>
<dbReference type="EMBL" id="FXUB01000003">
    <property type="protein sequence ID" value="SMP14241.1"/>
    <property type="molecule type" value="Genomic_DNA"/>
</dbReference>
<comment type="catalytic activity">
    <reaction evidence="10 12">
        <text>tRNA(Sec) + L-serine + ATP = L-seryl-tRNA(Sec) + AMP + diphosphate + H(+)</text>
        <dbReference type="Rhea" id="RHEA:42580"/>
        <dbReference type="Rhea" id="RHEA-COMP:9742"/>
        <dbReference type="Rhea" id="RHEA-COMP:10128"/>
        <dbReference type="ChEBI" id="CHEBI:15378"/>
        <dbReference type="ChEBI" id="CHEBI:30616"/>
        <dbReference type="ChEBI" id="CHEBI:33019"/>
        <dbReference type="ChEBI" id="CHEBI:33384"/>
        <dbReference type="ChEBI" id="CHEBI:78442"/>
        <dbReference type="ChEBI" id="CHEBI:78533"/>
        <dbReference type="ChEBI" id="CHEBI:456215"/>
        <dbReference type="EC" id="6.1.1.11"/>
    </reaction>
</comment>